<protein>
    <submittedName>
        <fullName evidence="3">Copper amine oxidase N-terminal domain-containing protein</fullName>
    </submittedName>
</protein>
<feature type="chain" id="PRO_5032537514" evidence="1">
    <location>
        <begin position="27"/>
        <end position="160"/>
    </location>
</feature>
<evidence type="ECO:0000313" key="3">
    <source>
        <dbReference type="EMBL" id="NME99821.1"/>
    </source>
</evidence>
<proteinExistence type="predicted"/>
<evidence type="ECO:0000313" key="4">
    <source>
        <dbReference type="Proteomes" id="UP000561326"/>
    </source>
</evidence>
<evidence type="ECO:0000256" key="1">
    <source>
        <dbReference type="SAM" id="SignalP"/>
    </source>
</evidence>
<dbReference type="InterPro" id="IPR012854">
    <property type="entry name" value="Cu_amine_oxidase-like_N"/>
</dbReference>
<reference evidence="3 4" key="1">
    <citation type="submission" date="2020-04" db="EMBL/GenBank/DDBJ databases">
        <authorList>
            <person name="Hitch T.C.A."/>
            <person name="Wylensek D."/>
            <person name="Clavel T."/>
        </authorList>
    </citation>
    <scope>NUCLEOTIDE SEQUENCE [LARGE SCALE GENOMIC DNA]</scope>
    <source>
        <strain evidence="3 4">WB01_D5_05</strain>
    </source>
</reference>
<dbReference type="Gene3D" id="3.30.457.10">
    <property type="entry name" value="Copper amine oxidase-like, N-terminal domain"/>
    <property type="match status" value="1"/>
</dbReference>
<gene>
    <name evidence="3" type="ORF">HF838_16420</name>
</gene>
<name>A0A848CY29_ANEAE</name>
<dbReference type="Pfam" id="PF07833">
    <property type="entry name" value="Cu_amine_oxidN1"/>
    <property type="match status" value="1"/>
</dbReference>
<keyword evidence="1" id="KW-0732">Signal</keyword>
<accession>A0A848CY29</accession>
<dbReference type="AlphaFoldDB" id="A0A848CY29"/>
<dbReference type="EMBL" id="JABAGO010000035">
    <property type="protein sequence ID" value="NME99821.1"/>
    <property type="molecule type" value="Genomic_DNA"/>
</dbReference>
<comment type="caution">
    <text evidence="3">The sequence shown here is derived from an EMBL/GenBank/DDBJ whole genome shotgun (WGS) entry which is preliminary data.</text>
</comment>
<dbReference type="SUPFAM" id="SSF55383">
    <property type="entry name" value="Copper amine oxidase, domain N"/>
    <property type="match status" value="1"/>
</dbReference>
<organism evidence="3 4">
    <name type="scientific">Aneurinibacillus aneurinilyticus</name>
    <name type="common">Bacillus aneurinolyticus</name>
    <dbReference type="NCBI Taxonomy" id="1391"/>
    <lineage>
        <taxon>Bacteria</taxon>
        <taxon>Bacillati</taxon>
        <taxon>Bacillota</taxon>
        <taxon>Bacilli</taxon>
        <taxon>Bacillales</taxon>
        <taxon>Paenibacillaceae</taxon>
        <taxon>Aneurinibacillus group</taxon>
        <taxon>Aneurinibacillus</taxon>
    </lineage>
</organism>
<dbReference type="RefSeq" id="WP_168975788.1">
    <property type="nucleotide sequence ID" value="NZ_JABAGO010000035.1"/>
</dbReference>
<dbReference type="InterPro" id="IPR036582">
    <property type="entry name" value="Mao_N_sf"/>
</dbReference>
<feature type="signal peptide" evidence="1">
    <location>
        <begin position="1"/>
        <end position="26"/>
    </location>
</feature>
<evidence type="ECO:0000259" key="2">
    <source>
        <dbReference type="Pfam" id="PF07833"/>
    </source>
</evidence>
<feature type="domain" description="Copper amine oxidase-like N-terminal" evidence="2">
    <location>
        <begin position="53"/>
        <end position="155"/>
    </location>
</feature>
<dbReference type="Proteomes" id="UP000561326">
    <property type="component" value="Unassembled WGS sequence"/>
</dbReference>
<sequence length="160" mass="17992">MNKLSTSLLAITVTVSSFAISSSVYAAPTSPSTSVKQATKPNYVMDYGLTVIIDDEIIDYKQKPAIHNGYIMLPVKAYLEDFGYTVTWNQKTKQLHAMDDQDDLTLTLDRSAAIFNGEKVVYSAPVMMINNTIYAPAAFISDALYRDMEYYEDEDVLHMY</sequence>